<accession>A0A199VS51</accession>
<organism evidence="3 4">
    <name type="scientific">Ananas comosus</name>
    <name type="common">Pineapple</name>
    <name type="synonym">Ananas ananas</name>
    <dbReference type="NCBI Taxonomy" id="4615"/>
    <lineage>
        <taxon>Eukaryota</taxon>
        <taxon>Viridiplantae</taxon>
        <taxon>Streptophyta</taxon>
        <taxon>Embryophyta</taxon>
        <taxon>Tracheophyta</taxon>
        <taxon>Spermatophyta</taxon>
        <taxon>Magnoliopsida</taxon>
        <taxon>Liliopsida</taxon>
        <taxon>Poales</taxon>
        <taxon>Bromeliaceae</taxon>
        <taxon>Bromelioideae</taxon>
        <taxon>Ananas</taxon>
    </lineage>
</organism>
<gene>
    <name evidence="3" type="ORF">ACMD2_22799</name>
</gene>
<comment type="caution">
    <text evidence="3">The sequence shown here is derived from an EMBL/GenBank/DDBJ whole genome shotgun (WGS) entry which is preliminary data.</text>
</comment>
<evidence type="ECO:0000256" key="1">
    <source>
        <dbReference type="SAM" id="MobiDB-lite"/>
    </source>
</evidence>
<evidence type="ECO:0000313" key="4">
    <source>
        <dbReference type="Proteomes" id="UP000092600"/>
    </source>
</evidence>
<protein>
    <submittedName>
        <fullName evidence="3">Uncharacterized protein</fullName>
    </submittedName>
</protein>
<evidence type="ECO:0000313" key="3">
    <source>
        <dbReference type="EMBL" id="OAY79894.1"/>
    </source>
</evidence>
<proteinExistence type="predicted"/>
<feature type="transmembrane region" description="Helical" evidence="2">
    <location>
        <begin position="16"/>
        <end position="37"/>
    </location>
</feature>
<keyword evidence="2" id="KW-1133">Transmembrane helix</keyword>
<dbReference type="Proteomes" id="UP000092600">
    <property type="component" value="Unassembled WGS sequence"/>
</dbReference>
<reference evidence="3 4" key="1">
    <citation type="journal article" date="2016" name="DNA Res.">
        <title>The draft genome of MD-2 pineapple using hybrid error correction of long reads.</title>
        <authorList>
            <person name="Redwan R.M."/>
            <person name="Saidin A."/>
            <person name="Kumar S.V."/>
        </authorList>
    </citation>
    <scope>NUCLEOTIDE SEQUENCE [LARGE SCALE GENOMIC DNA]</scope>
    <source>
        <strain evidence="4">cv. MD2</strain>
        <tissue evidence="3">Leaf</tissue>
    </source>
</reference>
<keyword evidence="2" id="KW-0812">Transmembrane</keyword>
<keyword evidence="2" id="KW-0472">Membrane</keyword>
<feature type="region of interest" description="Disordered" evidence="1">
    <location>
        <begin position="99"/>
        <end position="128"/>
    </location>
</feature>
<name>A0A199VS51_ANACO</name>
<evidence type="ECO:0000256" key="2">
    <source>
        <dbReference type="SAM" id="Phobius"/>
    </source>
</evidence>
<dbReference type="EMBL" id="LSRQ01000988">
    <property type="protein sequence ID" value="OAY79894.1"/>
    <property type="molecule type" value="Genomic_DNA"/>
</dbReference>
<sequence length="128" mass="14593">MSIPTWLSSMSWNSELRIVSSSTATMWLVALLLLLMLNKPKYSDGRASEKFVEGVITKAIPWPLRSAYSDTMAKAKVVEKEGVLPSDWIKRPSEDTVAKPSRVRLAPENPLKEKKLQAYRERNEEEEE</sequence>
<feature type="compositionally biased region" description="Basic and acidic residues" evidence="1">
    <location>
        <begin position="110"/>
        <end position="128"/>
    </location>
</feature>
<dbReference type="AlphaFoldDB" id="A0A199VS51"/>